<name>W7TJ58_9STRA</name>
<evidence type="ECO:0000313" key="4">
    <source>
        <dbReference type="Proteomes" id="UP000019335"/>
    </source>
</evidence>
<dbReference type="InterPro" id="IPR014044">
    <property type="entry name" value="CAP_dom"/>
</dbReference>
<dbReference type="PANTHER" id="PTHR31157:SF1">
    <property type="entry name" value="SCP DOMAIN-CONTAINING PROTEIN"/>
    <property type="match status" value="1"/>
</dbReference>
<sequence length="349" mass="38602">MLREGSGANSPKGYSLVEDRPRCYFTLGKDYCPAATNNKWTDYYMSYIERTSQVLTNAARMDPQDFKRIYNGNDGGTYKCSTRTLPPLRYSANAQQAALKESQMLADPNCPFQHDTCNKYCRLYGGKCNWDARISKYESNWRGMGENIAMTQRNLKEEPSAPVLQWLASGPHCSNIFSGDFSHLGTGAYDRYWTQDFLKLSGSTNNPLHDGTHYLHPAKTGGKLRFMASFKSSSAPNKMEVVVNGQAKSMSLHLGSSAQGLYAYEQSQPGSSAGCISYYFVVTTSSGSTYNMPETGAFQTATRDHGSGKEKGCSSRWTPPTRHATRREMATDHKGGAPMTEDADLALAK</sequence>
<proteinExistence type="predicted"/>
<evidence type="ECO:0000259" key="2">
    <source>
        <dbReference type="Pfam" id="PF00188"/>
    </source>
</evidence>
<dbReference type="Gene3D" id="3.40.33.10">
    <property type="entry name" value="CAP"/>
    <property type="match status" value="1"/>
</dbReference>
<dbReference type="Pfam" id="PF00188">
    <property type="entry name" value="CAP"/>
    <property type="match status" value="1"/>
</dbReference>
<comment type="caution">
    <text evidence="3">The sequence shown here is derived from an EMBL/GenBank/DDBJ whole genome shotgun (WGS) entry which is preliminary data.</text>
</comment>
<evidence type="ECO:0000256" key="1">
    <source>
        <dbReference type="SAM" id="MobiDB-lite"/>
    </source>
</evidence>
<protein>
    <submittedName>
        <fullName evidence="3">CAP domain protein</fullName>
    </submittedName>
</protein>
<dbReference type="AlphaFoldDB" id="W7TJ58"/>
<feature type="compositionally biased region" description="Basic and acidic residues" evidence="1">
    <location>
        <begin position="326"/>
        <end position="335"/>
    </location>
</feature>
<gene>
    <name evidence="3" type="ORF">Naga_100414g4</name>
</gene>
<evidence type="ECO:0000313" key="3">
    <source>
        <dbReference type="EMBL" id="EWM23498.1"/>
    </source>
</evidence>
<feature type="compositionally biased region" description="Basic and acidic residues" evidence="1">
    <location>
        <begin position="302"/>
        <end position="313"/>
    </location>
</feature>
<dbReference type="Proteomes" id="UP000019335">
    <property type="component" value="Chromosome 16"/>
</dbReference>
<accession>W7TJ58</accession>
<reference evidence="3 4" key="1">
    <citation type="journal article" date="2014" name="Mol. Plant">
        <title>Chromosome Scale Genome Assembly and Transcriptome Profiling of Nannochloropsis gaditana in Nitrogen Depletion.</title>
        <authorList>
            <person name="Corteggiani Carpinelli E."/>
            <person name="Telatin A."/>
            <person name="Vitulo N."/>
            <person name="Forcato C."/>
            <person name="D'Angelo M."/>
            <person name="Schiavon R."/>
            <person name="Vezzi A."/>
            <person name="Giacometti G.M."/>
            <person name="Morosinotto T."/>
            <person name="Valle G."/>
        </authorList>
    </citation>
    <scope>NUCLEOTIDE SEQUENCE [LARGE SCALE GENOMIC DNA]</scope>
    <source>
        <strain evidence="3 4">B-31</strain>
    </source>
</reference>
<feature type="domain" description="SCP" evidence="2">
    <location>
        <begin position="56"/>
        <end position="190"/>
    </location>
</feature>
<dbReference type="PANTHER" id="PTHR31157">
    <property type="entry name" value="SCP DOMAIN-CONTAINING PROTEIN"/>
    <property type="match status" value="1"/>
</dbReference>
<dbReference type="EMBL" id="AZIL01001626">
    <property type="protein sequence ID" value="EWM23498.1"/>
    <property type="molecule type" value="Genomic_DNA"/>
</dbReference>
<dbReference type="CDD" id="cd05379">
    <property type="entry name" value="CAP_bacterial"/>
    <property type="match status" value="1"/>
</dbReference>
<dbReference type="InterPro" id="IPR035940">
    <property type="entry name" value="CAP_sf"/>
</dbReference>
<dbReference type="OrthoDB" id="568194at2759"/>
<organism evidence="3 4">
    <name type="scientific">Nannochloropsis gaditana</name>
    <dbReference type="NCBI Taxonomy" id="72520"/>
    <lineage>
        <taxon>Eukaryota</taxon>
        <taxon>Sar</taxon>
        <taxon>Stramenopiles</taxon>
        <taxon>Ochrophyta</taxon>
        <taxon>Eustigmatophyceae</taxon>
        <taxon>Eustigmatales</taxon>
        <taxon>Monodopsidaceae</taxon>
        <taxon>Nannochloropsis</taxon>
    </lineage>
</organism>
<feature type="region of interest" description="Disordered" evidence="1">
    <location>
        <begin position="298"/>
        <end position="349"/>
    </location>
</feature>
<dbReference type="SUPFAM" id="SSF55797">
    <property type="entry name" value="PR-1-like"/>
    <property type="match status" value="1"/>
</dbReference>
<keyword evidence="4" id="KW-1185">Reference proteome</keyword>